<keyword evidence="10" id="KW-0732">Signal</keyword>
<sequence>MRMLLVFCWLCAMLVSGQENWSWRKNSSRAYKNQTSGMNCAFKLTNEMVQMVIEYSKWRNMAHVIVVDENIHSGCFMSVLKSHYRCFYVNRLMVSFRRKIRVFDTFLARQAVVVTFVKTDFNQSVYLDQANEIASNLDYFKWFNVVMPGTNVHSVFDTLAVSTLSVDADVVVALKMGNDLDQTELPMCNIHSTGTKSGPHGVAPTLLPFKHRNPNVTNNFVDEYCKTAESSGVFYCFVQIYKIRKLYNDSLVLRFLGSWDRDTGANALRPFQIIEKRDNFHRFPLILGKKTFTQETTVADENLIEDDNDEQNMDKFSDFITTYLNAREKTMVYPTLGLKAPDGKWNGLLGGVVEQKVDLGLDMVIKVPERYNDMSFSFDIMQSIRNIYVKPEESHTARDIFLIPFGTKMLLLVLLTGVICFVAMSLNLLLVGGDGSEPRSYLAAFSESSFWVLGVFCMQGSMIETRSVSGKMVIVMALLFTLLIYNSYSAFITSILSVKLKKIRTVGDLLDSNYVIAYSRNSQDEIYLRSMNNVSQLNQIYLRGYLHSDVTNITAGLLRATQGNYGFFATGHVARKEFLSISNYRCKFDLMELPVKQTRNNVAFPLSLHSPYKKLVNMCLIKMLESGVHDYITTLVAPSLPICSQQKTFRSARINDLFTCFILLGTGILTAFAVVMLEHVWKRRGRALKRRRRGPFPFTH</sequence>
<name>A0A834I9I7_RHYFE</name>
<dbReference type="Pfam" id="PF00060">
    <property type="entry name" value="Lig_chan"/>
    <property type="match status" value="1"/>
</dbReference>
<keyword evidence="8" id="KW-0325">Glycoprotein</keyword>
<evidence type="ECO:0000256" key="8">
    <source>
        <dbReference type="ARBA" id="ARBA00023180"/>
    </source>
</evidence>
<dbReference type="SUPFAM" id="SSF53850">
    <property type="entry name" value="Periplasmic binding protein-like II"/>
    <property type="match status" value="1"/>
</dbReference>
<comment type="similarity">
    <text evidence="2">Belongs to the glutamate-gated ion channel (TC 1.A.10.1) family.</text>
</comment>
<reference evidence="12" key="1">
    <citation type="submission" date="2020-08" db="EMBL/GenBank/DDBJ databases">
        <title>Genome sequencing and assembly of the red palm weevil Rhynchophorus ferrugineus.</title>
        <authorList>
            <person name="Dias G.B."/>
            <person name="Bergman C.M."/>
            <person name="Manee M."/>
        </authorList>
    </citation>
    <scope>NUCLEOTIDE SEQUENCE</scope>
    <source>
        <strain evidence="12">AA-2017</strain>
        <tissue evidence="12">Whole larva</tissue>
    </source>
</reference>
<evidence type="ECO:0000256" key="7">
    <source>
        <dbReference type="ARBA" id="ARBA00023170"/>
    </source>
</evidence>
<feature type="signal peptide" evidence="10">
    <location>
        <begin position="1"/>
        <end position="17"/>
    </location>
</feature>
<keyword evidence="3" id="KW-1003">Cell membrane</keyword>
<feature type="transmembrane region" description="Helical" evidence="9">
    <location>
        <begin position="657"/>
        <end position="677"/>
    </location>
</feature>
<proteinExistence type="inferred from homology"/>
<dbReference type="GO" id="GO:0005886">
    <property type="term" value="C:plasma membrane"/>
    <property type="evidence" value="ECO:0007669"/>
    <property type="project" value="UniProtKB-SubCell"/>
</dbReference>
<keyword evidence="4 9" id="KW-0812">Transmembrane</keyword>
<evidence type="ECO:0000256" key="3">
    <source>
        <dbReference type="ARBA" id="ARBA00022475"/>
    </source>
</evidence>
<evidence type="ECO:0000256" key="2">
    <source>
        <dbReference type="ARBA" id="ARBA00008685"/>
    </source>
</evidence>
<gene>
    <name evidence="12" type="ORF">GWI33_012363</name>
</gene>
<dbReference type="GO" id="GO:0050906">
    <property type="term" value="P:detection of stimulus involved in sensory perception"/>
    <property type="evidence" value="ECO:0007669"/>
    <property type="project" value="UniProtKB-ARBA"/>
</dbReference>
<feature type="domain" description="Ionotropic glutamate receptor C-terminal" evidence="11">
    <location>
        <begin position="410"/>
        <end position="667"/>
    </location>
</feature>
<comment type="subcellular location">
    <subcellularLocation>
        <location evidence="1">Cell membrane</location>
        <topology evidence="1">Multi-pass membrane protein</topology>
    </subcellularLocation>
</comment>
<keyword evidence="13" id="KW-1185">Reference proteome</keyword>
<evidence type="ECO:0000256" key="4">
    <source>
        <dbReference type="ARBA" id="ARBA00022692"/>
    </source>
</evidence>
<evidence type="ECO:0000256" key="5">
    <source>
        <dbReference type="ARBA" id="ARBA00022989"/>
    </source>
</evidence>
<keyword evidence="5 9" id="KW-1133">Transmembrane helix</keyword>
<dbReference type="InterPro" id="IPR052192">
    <property type="entry name" value="Insect_Ionotropic_Sensory_Rcpt"/>
</dbReference>
<evidence type="ECO:0000313" key="12">
    <source>
        <dbReference type="EMBL" id="KAF7274972.1"/>
    </source>
</evidence>
<evidence type="ECO:0000259" key="11">
    <source>
        <dbReference type="Pfam" id="PF00060"/>
    </source>
</evidence>
<dbReference type="GO" id="GO:0015276">
    <property type="term" value="F:ligand-gated monoatomic ion channel activity"/>
    <property type="evidence" value="ECO:0007669"/>
    <property type="project" value="InterPro"/>
</dbReference>
<feature type="transmembrane region" description="Helical" evidence="9">
    <location>
        <begin position="442"/>
        <end position="461"/>
    </location>
</feature>
<dbReference type="AlphaFoldDB" id="A0A834I9I7"/>
<dbReference type="EMBL" id="JAACXV010011688">
    <property type="protein sequence ID" value="KAF7274972.1"/>
    <property type="molecule type" value="Genomic_DNA"/>
</dbReference>
<organism evidence="12 13">
    <name type="scientific">Rhynchophorus ferrugineus</name>
    <name type="common">Red palm weevil</name>
    <name type="synonym">Curculio ferrugineus</name>
    <dbReference type="NCBI Taxonomy" id="354439"/>
    <lineage>
        <taxon>Eukaryota</taxon>
        <taxon>Metazoa</taxon>
        <taxon>Ecdysozoa</taxon>
        <taxon>Arthropoda</taxon>
        <taxon>Hexapoda</taxon>
        <taxon>Insecta</taxon>
        <taxon>Pterygota</taxon>
        <taxon>Neoptera</taxon>
        <taxon>Endopterygota</taxon>
        <taxon>Coleoptera</taxon>
        <taxon>Polyphaga</taxon>
        <taxon>Cucujiformia</taxon>
        <taxon>Curculionidae</taxon>
        <taxon>Dryophthorinae</taxon>
        <taxon>Rhynchophorus</taxon>
    </lineage>
</organism>
<evidence type="ECO:0000256" key="10">
    <source>
        <dbReference type="SAM" id="SignalP"/>
    </source>
</evidence>
<evidence type="ECO:0000313" key="13">
    <source>
        <dbReference type="Proteomes" id="UP000625711"/>
    </source>
</evidence>
<feature type="chain" id="PRO_5032887761" description="Ionotropic glutamate receptor C-terminal domain-containing protein" evidence="10">
    <location>
        <begin position="18"/>
        <end position="700"/>
    </location>
</feature>
<feature type="transmembrane region" description="Helical" evidence="9">
    <location>
        <begin position="409"/>
        <end position="430"/>
    </location>
</feature>
<protein>
    <recommendedName>
        <fullName evidence="11">Ionotropic glutamate receptor C-terminal domain-containing protein</fullName>
    </recommendedName>
</protein>
<dbReference type="PANTHER" id="PTHR42643:SF33">
    <property type="entry name" value="GLUTAMATE RECEPTOR 2-LIKE PROTEIN"/>
    <property type="match status" value="1"/>
</dbReference>
<dbReference type="OrthoDB" id="8186464at2759"/>
<comment type="caution">
    <text evidence="12">The sequence shown here is derived from an EMBL/GenBank/DDBJ whole genome shotgun (WGS) entry which is preliminary data.</text>
</comment>
<dbReference type="InterPro" id="IPR001320">
    <property type="entry name" value="Iontro_rcpt_C"/>
</dbReference>
<accession>A0A834I9I7</accession>
<dbReference type="Proteomes" id="UP000625711">
    <property type="component" value="Unassembled WGS sequence"/>
</dbReference>
<keyword evidence="7" id="KW-0675">Receptor</keyword>
<evidence type="ECO:0000256" key="1">
    <source>
        <dbReference type="ARBA" id="ARBA00004651"/>
    </source>
</evidence>
<feature type="transmembrane region" description="Helical" evidence="9">
    <location>
        <begin position="473"/>
        <end position="496"/>
    </location>
</feature>
<dbReference type="Gene3D" id="1.10.287.70">
    <property type="match status" value="1"/>
</dbReference>
<evidence type="ECO:0000256" key="6">
    <source>
        <dbReference type="ARBA" id="ARBA00023136"/>
    </source>
</evidence>
<evidence type="ECO:0000256" key="9">
    <source>
        <dbReference type="SAM" id="Phobius"/>
    </source>
</evidence>
<keyword evidence="6 9" id="KW-0472">Membrane</keyword>
<dbReference type="PANTHER" id="PTHR42643">
    <property type="entry name" value="IONOTROPIC RECEPTOR 20A-RELATED"/>
    <property type="match status" value="1"/>
</dbReference>